<reference evidence="7" key="1">
    <citation type="submission" date="2020-02" db="EMBL/GenBank/DDBJ databases">
        <title>Genomic and physiological characterization of two novel Nitrospinaceae genera.</title>
        <authorList>
            <person name="Mueller A.J."/>
            <person name="Jung M.-Y."/>
            <person name="Strachan C.R."/>
            <person name="Herbold C.W."/>
            <person name="Kirkegaard R.H."/>
            <person name="Daims H."/>
        </authorList>
    </citation>
    <scope>NUCLEOTIDE SEQUENCE [LARGE SCALE GENOMIC DNA]</scope>
</reference>
<evidence type="ECO:0000256" key="1">
    <source>
        <dbReference type="ARBA" id="ARBA00022490"/>
    </source>
</evidence>
<evidence type="ECO:0000256" key="5">
    <source>
        <dbReference type="NCBIfam" id="TIGR00559"/>
    </source>
</evidence>
<dbReference type="InterPro" id="IPR013785">
    <property type="entry name" value="Aldolase_TIM"/>
</dbReference>
<dbReference type="UniPathway" id="UPA00244">
    <property type="reaction ID" value="UER00313"/>
</dbReference>
<dbReference type="Gene3D" id="3.20.20.70">
    <property type="entry name" value="Aldolase class I"/>
    <property type="match status" value="1"/>
</dbReference>
<feature type="binding site" evidence="4">
    <location>
        <position position="192"/>
    </location>
    <ligand>
        <name>3-amino-2-oxopropyl phosphate</name>
        <dbReference type="ChEBI" id="CHEBI:57279"/>
    </ligand>
</feature>
<comment type="function">
    <text evidence="4">Catalyzes the complicated ring closure reaction between the two acyclic compounds 1-deoxy-D-xylulose-5-phosphate (DXP) and 3-amino-2-oxopropyl phosphate (1-amino-acetone-3-phosphate or AAP) to form pyridoxine 5'-phosphate (PNP) and inorganic phosphate.</text>
</comment>
<sequence length="243" mass="26976">MIRLFVNVDHVATVREARKTTEPDPLEAALIAERSGAEGITVHLREDRRHIQDHDVQRIHASIRMPLNLEMAPVDEMTELAARIIPYQVSLVPEKRLEITTEGGLNVLENEERLIAIRKRLSPLGIKFSLFVDADREQIEASRRVQADSIELNTGPYSEATSREEIARALSSLQSAAEFAGEQGLKVFAGHGLTNANVAAIASIPQVEELNIGHNLVARAISVGMEQAVRDMLVNIREGERLR</sequence>
<dbReference type="KEGG" id="nva:G3M78_12035"/>
<evidence type="ECO:0000313" key="7">
    <source>
        <dbReference type="Proteomes" id="UP000594464"/>
    </source>
</evidence>
<feature type="site" description="Transition state stabilizer" evidence="4">
    <location>
        <position position="151"/>
    </location>
</feature>
<dbReference type="NCBIfam" id="NF003625">
    <property type="entry name" value="PRK05265.1-3"/>
    <property type="match status" value="1"/>
</dbReference>
<feature type="binding site" evidence="4">
    <location>
        <begin position="9"/>
        <end position="10"/>
    </location>
    <ligand>
        <name>1-deoxy-D-xylulose 5-phosphate</name>
        <dbReference type="ChEBI" id="CHEBI:57792"/>
    </ligand>
</feature>
<comment type="subcellular location">
    <subcellularLocation>
        <location evidence="4">Cytoplasm</location>
    </subcellularLocation>
</comment>
<dbReference type="InterPro" id="IPR004569">
    <property type="entry name" value="PyrdxlP_synth_PdxJ"/>
</dbReference>
<dbReference type="Proteomes" id="UP000594464">
    <property type="component" value="Chromosome"/>
</dbReference>
<evidence type="ECO:0000313" key="6">
    <source>
        <dbReference type="EMBL" id="QPJ66080.1"/>
    </source>
</evidence>
<accession>A0A7T0G441</accession>
<protein>
    <recommendedName>
        <fullName evidence="4 5">Pyridoxine 5'-phosphate synthase</fullName>
        <shortName evidence="4">PNP synthase</shortName>
        <ecNumber evidence="4 5">2.6.99.2</ecNumber>
    </recommendedName>
</protein>
<proteinExistence type="inferred from homology"/>
<keyword evidence="3 4" id="KW-0664">Pyridoxine biosynthesis</keyword>
<dbReference type="NCBIfam" id="TIGR00559">
    <property type="entry name" value="pdxJ"/>
    <property type="match status" value="1"/>
</dbReference>
<feature type="active site" description="Proton acceptor" evidence="4">
    <location>
        <position position="70"/>
    </location>
</feature>
<comment type="pathway">
    <text evidence="4">Cofactor biosynthesis; pyridoxine 5'-phosphate biosynthesis; pyridoxine 5'-phosphate from D-erythrose 4-phosphate: step 5/5.</text>
</comment>
<dbReference type="Pfam" id="PF03740">
    <property type="entry name" value="PdxJ"/>
    <property type="match status" value="1"/>
</dbReference>
<comment type="similarity">
    <text evidence="4">Belongs to the PNP synthase family.</text>
</comment>
<dbReference type="PANTHER" id="PTHR30456:SF0">
    <property type="entry name" value="PYRIDOXINE 5'-PHOSPHATE SYNTHASE"/>
    <property type="match status" value="1"/>
</dbReference>
<dbReference type="SUPFAM" id="SSF63892">
    <property type="entry name" value="Pyridoxine 5'-phosphate synthase"/>
    <property type="match status" value="1"/>
</dbReference>
<feature type="binding site" evidence="4">
    <location>
        <position position="18"/>
    </location>
    <ligand>
        <name>3-amino-2-oxopropyl phosphate</name>
        <dbReference type="ChEBI" id="CHEBI:57279"/>
    </ligand>
</feature>
<dbReference type="NCBIfam" id="NF003627">
    <property type="entry name" value="PRK05265.1-5"/>
    <property type="match status" value="1"/>
</dbReference>
<feature type="active site" description="Proton donor" evidence="4">
    <location>
        <position position="191"/>
    </location>
</feature>
<feature type="active site" description="Proton acceptor" evidence="4">
    <location>
        <position position="43"/>
    </location>
</feature>
<feature type="binding site" evidence="4">
    <location>
        <position position="50"/>
    </location>
    <ligand>
        <name>1-deoxy-D-xylulose 5-phosphate</name>
        <dbReference type="ChEBI" id="CHEBI:57792"/>
    </ligand>
</feature>
<dbReference type="EMBL" id="CP048620">
    <property type="protein sequence ID" value="QPJ66080.1"/>
    <property type="molecule type" value="Genomic_DNA"/>
</dbReference>
<feature type="binding site" evidence="4">
    <location>
        <position position="45"/>
    </location>
    <ligand>
        <name>1-deoxy-D-xylulose 5-phosphate</name>
        <dbReference type="ChEBI" id="CHEBI:57792"/>
    </ligand>
</feature>
<dbReference type="AlphaFoldDB" id="A0A7T0G441"/>
<evidence type="ECO:0000256" key="2">
    <source>
        <dbReference type="ARBA" id="ARBA00022679"/>
    </source>
</evidence>
<dbReference type="GO" id="GO:0008615">
    <property type="term" value="P:pyridoxine biosynthetic process"/>
    <property type="evidence" value="ECO:0007669"/>
    <property type="project" value="UniProtKB-UniRule"/>
</dbReference>
<comment type="catalytic activity">
    <reaction evidence="4">
        <text>3-amino-2-oxopropyl phosphate + 1-deoxy-D-xylulose 5-phosphate = pyridoxine 5'-phosphate + phosphate + 2 H2O + H(+)</text>
        <dbReference type="Rhea" id="RHEA:15265"/>
        <dbReference type="ChEBI" id="CHEBI:15377"/>
        <dbReference type="ChEBI" id="CHEBI:15378"/>
        <dbReference type="ChEBI" id="CHEBI:43474"/>
        <dbReference type="ChEBI" id="CHEBI:57279"/>
        <dbReference type="ChEBI" id="CHEBI:57792"/>
        <dbReference type="ChEBI" id="CHEBI:58589"/>
        <dbReference type="EC" id="2.6.99.2"/>
    </reaction>
</comment>
<dbReference type="PANTHER" id="PTHR30456">
    <property type="entry name" value="PYRIDOXINE 5'-PHOSPHATE SYNTHASE"/>
    <property type="match status" value="1"/>
</dbReference>
<evidence type="ECO:0000256" key="4">
    <source>
        <dbReference type="HAMAP-Rule" id="MF_00279"/>
    </source>
</evidence>
<dbReference type="GO" id="GO:0005829">
    <property type="term" value="C:cytosol"/>
    <property type="evidence" value="ECO:0007669"/>
    <property type="project" value="TreeGrafter"/>
</dbReference>
<name>A0A7T0G441_9BACT</name>
<organism evidence="6 7">
    <name type="scientific">Candidatus Nitrohelix vancouverensis</name>
    <dbReference type="NCBI Taxonomy" id="2705534"/>
    <lineage>
        <taxon>Bacteria</taxon>
        <taxon>Pseudomonadati</taxon>
        <taxon>Nitrospinota/Tectimicrobiota group</taxon>
        <taxon>Nitrospinota</taxon>
        <taxon>Nitrospinia</taxon>
        <taxon>Nitrospinales</taxon>
        <taxon>Nitrospinaceae</taxon>
        <taxon>Candidatus Nitrohelix</taxon>
    </lineage>
</organism>
<feature type="binding site" evidence="4">
    <location>
        <position position="100"/>
    </location>
    <ligand>
        <name>1-deoxy-D-xylulose 5-phosphate</name>
        <dbReference type="ChEBI" id="CHEBI:57792"/>
    </ligand>
</feature>
<dbReference type="InterPro" id="IPR036130">
    <property type="entry name" value="Pyridoxine-5'_phos_synth"/>
</dbReference>
<keyword evidence="2 4" id="KW-0808">Transferase</keyword>
<feature type="binding site" evidence="4">
    <location>
        <position position="7"/>
    </location>
    <ligand>
        <name>3-amino-2-oxopropyl phosphate</name>
        <dbReference type="ChEBI" id="CHEBI:57279"/>
    </ligand>
</feature>
<evidence type="ECO:0000256" key="3">
    <source>
        <dbReference type="ARBA" id="ARBA00023096"/>
    </source>
</evidence>
<dbReference type="HAMAP" id="MF_00279">
    <property type="entry name" value="PdxJ"/>
    <property type="match status" value="1"/>
</dbReference>
<dbReference type="GO" id="GO:0033856">
    <property type="term" value="F:pyridoxine 5'-phosphate synthase activity"/>
    <property type="evidence" value="ECO:0007669"/>
    <property type="project" value="UniProtKB-UniRule"/>
</dbReference>
<dbReference type="CDD" id="cd00003">
    <property type="entry name" value="PNPsynthase"/>
    <property type="match status" value="1"/>
</dbReference>
<dbReference type="EC" id="2.6.99.2" evidence="4 5"/>
<feature type="binding site" evidence="4">
    <location>
        <begin position="213"/>
        <end position="214"/>
    </location>
    <ligand>
        <name>3-amino-2-oxopropyl phosphate</name>
        <dbReference type="ChEBI" id="CHEBI:57279"/>
    </ligand>
</feature>
<comment type="subunit">
    <text evidence="4">Homooctamer; tetramer of dimers.</text>
</comment>
<gene>
    <name evidence="4" type="primary">pdxJ</name>
    <name evidence="6" type="ORF">G3M78_12035</name>
</gene>
<keyword evidence="1 4" id="KW-0963">Cytoplasm</keyword>